<dbReference type="AlphaFoldDB" id="A0A2T0K175"/>
<dbReference type="OrthoDB" id="3375452at2"/>
<name>A0A2T0K175_9ACTN</name>
<proteinExistence type="predicted"/>
<evidence type="ECO:0000313" key="1">
    <source>
        <dbReference type="EMBL" id="PRX16551.1"/>
    </source>
</evidence>
<dbReference type="Proteomes" id="UP000239415">
    <property type="component" value="Unassembled WGS sequence"/>
</dbReference>
<dbReference type="RefSeq" id="WP_146169432.1">
    <property type="nucleotide sequence ID" value="NZ_BOMO01000126.1"/>
</dbReference>
<protein>
    <submittedName>
        <fullName evidence="1">Uncharacterized protein</fullName>
    </submittedName>
</protein>
<sequence>MNELMPLTDVWWDWEADRWDASGLWLIADNDLTYHHAVEVTFSEVAWVAVADRFHHPIFRPPMADEEQFARQAGGQGLRIFTWDAETSTGAVPMMVVARSVQVVEGSFPR</sequence>
<accession>A0A2T0K175</accession>
<comment type="caution">
    <text evidence="1">The sequence shown here is derived from an EMBL/GenBank/DDBJ whole genome shotgun (WGS) entry which is preliminary data.</text>
</comment>
<keyword evidence="2" id="KW-1185">Reference proteome</keyword>
<evidence type="ECO:0000313" key="2">
    <source>
        <dbReference type="Proteomes" id="UP000239415"/>
    </source>
</evidence>
<dbReference type="EMBL" id="PVMZ01000019">
    <property type="protein sequence ID" value="PRX16551.1"/>
    <property type="molecule type" value="Genomic_DNA"/>
</dbReference>
<gene>
    <name evidence="1" type="ORF">CLV67_119132</name>
</gene>
<reference evidence="1 2" key="1">
    <citation type="submission" date="2018-03" db="EMBL/GenBank/DDBJ databases">
        <title>Genomic Encyclopedia of Archaeal and Bacterial Type Strains, Phase II (KMG-II): from individual species to whole genera.</title>
        <authorList>
            <person name="Goeker M."/>
        </authorList>
    </citation>
    <scope>NUCLEOTIDE SEQUENCE [LARGE SCALE GENOMIC DNA]</scope>
    <source>
        <strain evidence="1 2">DSM 43146</strain>
    </source>
</reference>
<organism evidence="1 2">
    <name type="scientific">Actinoplanes italicus</name>
    <dbReference type="NCBI Taxonomy" id="113567"/>
    <lineage>
        <taxon>Bacteria</taxon>
        <taxon>Bacillati</taxon>
        <taxon>Actinomycetota</taxon>
        <taxon>Actinomycetes</taxon>
        <taxon>Micromonosporales</taxon>
        <taxon>Micromonosporaceae</taxon>
        <taxon>Actinoplanes</taxon>
    </lineage>
</organism>